<gene>
    <name evidence="3" type="ORF">GCM10022247_55290</name>
</gene>
<dbReference type="SUPFAM" id="SSF53720">
    <property type="entry name" value="ALDH-like"/>
    <property type="match status" value="1"/>
</dbReference>
<dbReference type="InterPro" id="IPR016162">
    <property type="entry name" value="Ald_DH_N"/>
</dbReference>
<feature type="domain" description="Aldehyde dehydrogenase" evidence="2">
    <location>
        <begin position="4"/>
        <end position="442"/>
    </location>
</feature>
<dbReference type="Proteomes" id="UP001501747">
    <property type="component" value="Unassembled WGS sequence"/>
</dbReference>
<dbReference type="Gene3D" id="3.40.309.10">
    <property type="entry name" value="Aldehyde Dehydrogenase, Chain A, domain 2"/>
    <property type="match status" value="1"/>
</dbReference>
<keyword evidence="4" id="KW-1185">Reference proteome</keyword>
<evidence type="ECO:0000256" key="1">
    <source>
        <dbReference type="ARBA" id="ARBA00023002"/>
    </source>
</evidence>
<dbReference type="Gene3D" id="3.40.605.10">
    <property type="entry name" value="Aldehyde Dehydrogenase, Chain A, domain 1"/>
    <property type="match status" value="1"/>
</dbReference>
<name>A0ABP7TBZ7_9PSEU</name>
<dbReference type="RefSeq" id="WP_344880723.1">
    <property type="nucleotide sequence ID" value="NZ_BAABAL010000018.1"/>
</dbReference>
<dbReference type="Pfam" id="PF00171">
    <property type="entry name" value="Aldedh"/>
    <property type="match status" value="1"/>
</dbReference>
<sequence length="452" mass="47140">MSARTIEIRSPEDGTPVWELPTASDKDVLDAREAVRKALPEWARTPAAERAAALHAAASSLRERADELARLNHEETGRDLAEAREGVLAGAATLVQYAELGPLHRGRSLLGAHEAVDMMVPEPRGVVVALTPWNDPVAVSCGLIAAALVTGNVVIHKPSERCPRTGSVLGEVLGEHLPPNVLITLVGDGEVGARLAISSDVDVIAHVGSTATGREIAGAAARTGAKTLLENGGNDPLLIDSDVDPEWAAEQAALGAFANCGQICTSVERIYVHQDIARPFLAALSRIATGTTLPPLVDRRHRDHVHGHVLEALARGAERVAGGEMPSGPGAHYPATVLSDCDPGMAVLAEETFGPVAPVRVVRDFEQGLAEAASGRYGLAATVLTDSSSHAQRAWRELPVGTVKVNAVFGGAPGGAAQPRGASGTGYGYGPELLDEMTTTKVLHLATAEGRR</sequence>
<dbReference type="InterPro" id="IPR016161">
    <property type="entry name" value="Ald_DH/histidinol_DH"/>
</dbReference>
<dbReference type="PANTHER" id="PTHR11699">
    <property type="entry name" value="ALDEHYDE DEHYDROGENASE-RELATED"/>
    <property type="match status" value="1"/>
</dbReference>
<evidence type="ECO:0000313" key="3">
    <source>
        <dbReference type="EMBL" id="GAA4023811.1"/>
    </source>
</evidence>
<dbReference type="InterPro" id="IPR015590">
    <property type="entry name" value="Aldehyde_DH_dom"/>
</dbReference>
<dbReference type="InterPro" id="IPR016163">
    <property type="entry name" value="Ald_DH_C"/>
</dbReference>
<evidence type="ECO:0000313" key="4">
    <source>
        <dbReference type="Proteomes" id="UP001501747"/>
    </source>
</evidence>
<organism evidence="3 4">
    <name type="scientific">Allokutzneria multivorans</name>
    <dbReference type="NCBI Taxonomy" id="1142134"/>
    <lineage>
        <taxon>Bacteria</taxon>
        <taxon>Bacillati</taxon>
        <taxon>Actinomycetota</taxon>
        <taxon>Actinomycetes</taxon>
        <taxon>Pseudonocardiales</taxon>
        <taxon>Pseudonocardiaceae</taxon>
        <taxon>Allokutzneria</taxon>
    </lineage>
</organism>
<protein>
    <submittedName>
        <fullName evidence="3">Aldehyde dehydrogenase family protein</fullName>
    </submittedName>
</protein>
<accession>A0ABP7TBZ7</accession>
<dbReference type="CDD" id="cd07078">
    <property type="entry name" value="ALDH"/>
    <property type="match status" value="1"/>
</dbReference>
<comment type="caution">
    <text evidence="3">The sequence shown here is derived from an EMBL/GenBank/DDBJ whole genome shotgun (WGS) entry which is preliminary data.</text>
</comment>
<proteinExistence type="predicted"/>
<dbReference type="EMBL" id="BAABAL010000018">
    <property type="protein sequence ID" value="GAA4023811.1"/>
    <property type="molecule type" value="Genomic_DNA"/>
</dbReference>
<keyword evidence="1" id="KW-0560">Oxidoreductase</keyword>
<evidence type="ECO:0000259" key="2">
    <source>
        <dbReference type="Pfam" id="PF00171"/>
    </source>
</evidence>
<reference evidence="4" key="1">
    <citation type="journal article" date="2019" name="Int. J. Syst. Evol. Microbiol.">
        <title>The Global Catalogue of Microorganisms (GCM) 10K type strain sequencing project: providing services to taxonomists for standard genome sequencing and annotation.</title>
        <authorList>
            <consortium name="The Broad Institute Genomics Platform"/>
            <consortium name="The Broad Institute Genome Sequencing Center for Infectious Disease"/>
            <person name="Wu L."/>
            <person name="Ma J."/>
        </authorList>
    </citation>
    <scope>NUCLEOTIDE SEQUENCE [LARGE SCALE GENOMIC DNA]</scope>
    <source>
        <strain evidence="4">JCM 17342</strain>
    </source>
</reference>